<dbReference type="CDD" id="cd06309">
    <property type="entry name" value="PBP1_galactofuranose_YtfQ-like"/>
    <property type="match status" value="1"/>
</dbReference>
<feature type="chain" id="PRO_5011117323" evidence="4">
    <location>
        <begin position="41"/>
        <end position="342"/>
    </location>
</feature>
<comment type="similarity">
    <text evidence="2">Belongs to the bacterial solute-binding protein 2 family.</text>
</comment>
<dbReference type="PANTHER" id="PTHR46847:SF3">
    <property type="entry name" value="GALACTOFURANOSE-BINDING PROTEIN YTFQ"/>
    <property type="match status" value="1"/>
</dbReference>
<dbReference type="InterPro" id="IPR025997">
    <property type="entry name" value="SBP_2_dom"/>
</dbReference>
<dbReference type="AlphaFoldDB" id="A0A158IEN5"/>
<protein>
    <submittedName>
        <fullName evidence="6">Sugar ABC transporter substrate-binding protein</fullName>
    </submittedName>
</protein>
<accession>A0A158IEN5</accession>
<dbReference type="InterPro" id="IPR028082">
    <property type="entry name" value="Peripla_BP_I"/>
</dbReference>
<gene>
    <name evidence="6" type="ORF">AWB65_04700</name>
</gene>
<evidence type="ECO:0000256" key="4">
    <source>
        <dbReference type="SAM" id="SignalP"/>
    </source>
</evidence>
<keyword evidence="3 4" id="KW-0732">Signal</keyword>
<evidence type="ECO:0000313" key="6">
    <source>
        <dbReference type="EMBL" id="SAL55048.1"/>
    </source>
</evidence>
<feature type="signal peptide" evidence="4">
    <location>
        <begin position="1"/>
        <end position="40"/>
    </location>
</feature>
<sequence>MLSLGTKTSRRCATGIRPLAASLVALSLVAGLGAAGIASAADEALPKIADKKPLKVGFAQTESNNPWRLAETKSFKDIAAKCGWQMVMTDANSSPAKQVADIQSMIAQHVDLLVFPPREEKPLAPVVLQAKKAGIPVILVDRNVDQSMAKAGRDYITFIGSDFIDQGHRAADWLVKATSGKATIIELEGSTGASAANDRKKGFDEVIAKNPGMKIIASQSGDFARDKGRQVMETLLQAHPDVTAVYAHNDEMALGAIAAIKAAGKQPGKDIVLVTIDGTKGGLEAIAAGELGASVQSSPFFGPLACDVAQKFAKGETVPPWVKVSDRFYDKSNVKESMQYGY</sequence>
<evidence type="ECO:0000259" key="5">
    <source>
        <dbReference type="Pfam" id="PF13407"/>
    </source>
</evidence>
<dbReference type="GO" id="GO:0030313">
    <property type="term" value="C:cell envelope"/>
    <property type="evidence" value="ECO:0007669"/>
    <property type="project" value="UniProtKB-SubCell"/>
</dbReference>
<dbReference type="SUPFAM" id="SSF53822">
    <property type="entry name" value="Periplasmic binding protein-like I"/>
    <property type="match status" value="1"/>
</dbReference>
<reference evidence="6" key="1">
    <citation type="submission" date="2016-01" db="EMBL/GenBank/DDBJ databases">
        <authorList>
            <person name="Peeters C."/>
        </authorList>
    </citation>
    <scope>NUCLEOTIDE SEQUENCE [LARGE SCALE GENOMIC DNA]</scope>
    <source>
        <strain evidence="6">LMG 22934</strain>
    </source>
</reference>
<dbReference type="GO" id="GO:0030246">
    <property type="term" value="F:carbohydrate binding"/>
    <property type="evidence" value="ECO:0007669"/>
    <property type="project" value="UniProtKB-ARBA"/>
</dbReference>
<dbReference type="EMBL" id="FCNW02000031">
    <property type="protein sequence ID" value="SAL55048.1"/>
    <property type="molecule type" value="Genomic_DNA"/>
</dbReference>
<name>A0A158IEN5_9BURK</name>
<dbReference type="Gene3D" id="3.40.50.2300">
    <property type="match status" value="2"/>
</dbReference>
<evidence type="ECO:0000256" key="1">
    <source>
        <dbReference type="ARBA" id="ARBA00004196"/>
    </source>
</evidence>
<evidence type="ECO:0000256" key="2">
    <source>
        <dbReference type="ARBA" id="ARBA00007639"/>
    </source>
</evidence>
<keyword evidence="7" id="KW-1185">Reference proteome</keyword>
<proteinExistence type="inferred from homology"/>
<dbReference type="STRING" id="326474.AWB65_04700"/>
<evidence type="ECO:0000313" key="7">
    <source>
        <dbReference type="Proteomes" id="UP000054977"/>
    </source>
</evidence>
<comment type="subcellular location">
    <subcellularLocation>
        <location evidence="1">Cell envelope</location>
    </subcellularLocation>
</comment>
<feature type="domain" description="Periplasmic binding protein" evidence="5">
    <location>
        <begin position="56"/>
        <end position="316"/>
    </location>
</feature>
<dbReference type="PANTHER" id="PTHR46847">
    <property type="entry name" value="D-ALLOSE-BINDING PERIPLASMIC PROTEIN-RELATED"/>
    <property type="match status" value="1"/>
</dbReference>
<evidence type="ECO:0000256" key="3">
    <source>
        <dbReference type="ARBA" id="ARBA00022729"/>
    </source>
</evidence>
<organism evidence="6 7">
    <name type="scientific">Caballeronia humi</name>
    <dbReference type="NCBI Taxonomy" id="326474"/>
    <lineage>
        <taxon>Bacteria</taxon>
        <taxon>Pseudomonadati</taxon>
        <taxon>Pseudomonadota</taxon>
        <taxon>Betaproteobacteria</taxon>
        <taxon>Burkholderiales</taxon>
        <taxon>Burkholderiaceae</taxon>
        <taxon>Caballeronia</taxon>
    </lineage>
</organism>
<dbReference type="RefSeq" id="WP_087669420.1">
    <property type="nucleotide sequence ID" value="NZ_FCNW02000031.1"/>
</dbReference>
<comment type="caution">
    <text evidence="6">The sequence shown here is derived from an EMBL/GenBank/DDBJ whole genome shotgun (WGS) entry which is preliminary data.</text>
</comment>
<dbReference type="Pfam" id="PF13407">
    <property type="entry name" value="Peripla_BP_4"/>
    <property type="match status" value="1"/>
</dbReference>
<dbReference type="OrthoDB" id="9813037at2"/>
<dbReference type="Proteomes" id="UP000054977">
    <property type="component" value="Unassembled WGS sequence"/>
</dbReference>